<dbReference type="SUPFAM" id="SSF88946">
    <property type="entry name" value="Sigma2 domain of RNA polymerase sigma factors"/>
    <property type="match status" value="1"/>
</dbReference>
<protein>
    <submittedName>
        <fullName evidence="7">Sigma-70 family RNA polymerase sigma factor</fullName>
    </submittedName>
</protein>
<evidence type="ECO:0000313" key="7">
    <source>
        <dbReference type="EMBL" id="RII74194.1"/>
    </source>
</evidence>
<dbReference type="GO" id="GO:0006352">
    <property type="term" value="P:DNA-templated transcription initiation"/>
    <property type="evidence" value="ECO:0007669"/>
    <property type="project" value="InterPro"/>
</dbReference>
<dbReference type="Pfam" id="PF08281">
    <property type="entry name" value="Sigma70_r4_2"/>
    <property type="match status" value="1"/>
</dbReference>
<proteinExistence type="inferred from homology"/>
<dbReference type="NCBIfam" id="NF008889">
    <property type="entry name" value="PRK11924.1-1"/>
    <property type="match status" value="1"/>
</dbReference>
<dbReference type="AlphaFoldDB" id="A0A399LXJ2"/>
<evidence type="ECO:0000256" key="2">
    <source>
        <dbReference type="ARBA" id="ARBA00023015"/>
    </source>
</evidence>
<dbReference type="GO" id="GO:0016987">
    <property type="term" value="F:sigma factor activity"/>
    <property type="evidence" value="ECO:0007669"/>
    <property type="project" value="UniProtKB-KW"/>
</dbReference>
<evidence type="ECO:0000256" key="1">
    <source>
        <dbReference type="ARBA" id="ARBA00010641"/>
    </source>
</evidence>
<dbReference type="FunFam" id="1.10.10.10:FF:000427">
    <property type="entry name" value="RNA polymerase sigma factor"/>
    <property type="match status" value="1"/>
</dbReference>
<feature type="domain" description="RNA polymerase sigma factor 70 region 4 type 2" evidence="6">
    <location>
        <begin position="111"/>
        <end position="163"/>
    </location>
</feature>
<dbReference type="InterPro" id="IPR013249">
    <property type="entry name" value="RNA_pol_sigma70_r4_t2"/>
</dbReference>
<dbReference type="GO" id="GO:0003677">
    <property type="term" value="F:DNA binding"/>
    <property type="evidence" value="ECO:0007669"/>
    <property type="project" value="InterPro"/>
</dbReference>
<evidence type="ECO:0000256" key="3">
    <source>
        <dbReference type="ARBA" id="ARBA00023082"/>
    </source>
</evidence>
<keyword evidence="4" id="KW-0804">Transcription</keyword>
<dbReference type="Gene3D" id="1.10.10.10">
    <property type="entry name" value="Winged helix-like DNA-binding domain superfamily/Winged helix DNA-binding domain"/>
    <property type="match status" value="1"/>
</dbReference>
<dbReference type="InterPro" id="IPR014284">
    <property type="entry name" value="RNA_pol_sigma-70_dom"/>
</dbReference>
<dbReference type="NCBIfam" id="TIGR02937">
    <property type="entry name" value="sigma70-ECF"/>
    <property type="match status" value="1"/>
</dbReference>
<organism evidence="7 8">
    <name type="scientific">Pseudomonas monteilii</name>
    <dbReference type="NCBI Taxonomy" id="76759"/>
    <lineage>
        <taxon>Bacteria</taxon>
        <taxon>Pseudomonadati</taxon>
        <taxon>Pseudomonadota</taxon>
        <taxon>Gammaproteobacteria</taxon>
        <taxon>Pseudomonadales</taxon>
        <taxon>Pseudomonadaceae</taxon>
        <taxon>Pseudomonas</taxon>
    </lineage>
</organism>
<dbReference type="RefSeq" id="WP_119371999.1">
    <property type="nucleotide sequence ID" value="NZ_QWLL01000067.1"/>
</dbReference>
<dbReference type="PANTHER" id="PTHR43133:SF63">
    <property type="entry name" value="RNA POLYMERASE SIGMA FACTOR FECI-RELATED"/>
    <property type="match status" value="1"/>
</dbReference>
<keyword evidence="3" id="KW-0731">Sigma factor</keyword>
<evidence type="ECO:0000259" key="5">
    <source>
        <dbReference type="Pfam" id="PF04542"/>
    </source>
</evidence>
<dbReference type="PANTHER" id="PTHR43133">
    <property type="entry name" value="RNA POLYMERASE ECF-TYPE SIGMA FACTO"/>
    <property type="match status" value="1"/>
</dbReference>
<dbReference type="Pfam" id="PF04542">
    <property type="entry name" value="Sigma70_r2"/>
    <property type="match status" value="1"/>
</dbReference>
<name>A0A399LXJ2_9PSED</name>
<accession>A0A399LXJ2</accession>
<feature type="domain" description="RNA polymerase sigma-70 region 2" evidence="5">
    <location>
        <begin position="15"/>
        <end position="80"/>
    </location>
</feature>
<keyword evidence="2" id="KW-0805">Transcription regulation</keyword>
<dbReference type="InterPro" id="IPR013324">
    <property type="entry name" value="RNA_pol_sigma_r3/r4-like"/>
</dbReference>
<evidence type="ECO:0000313" key="8">
    <source>
        <dbReference type="Proteomes" id="UP000265875"/>
    </source>
</evidence>
<evidence type="ECO:0000256" key="4">
    <source>
        <dbReference type="ARBA" id="ARBA00023163"/>
    </source>
</evidence>
<dbReference type="Gene3D" id="1.10.1740.10">
    <property type="match status" value="1"/>
</dbReference>
<evidence type="ECO:0000259" key="6">
    <source>
        <dbReference type="Pfam" id="PF08281"/>
    </source>
</evidence>
<dbReference type="InterPro" id="IPR007627">
    <property type="entry name" value="RNA_pol_sigma70_r2"/>
</dbReference>
<dbReference type="InterPro" id="IPR013325">
    <property type="entry name" value="RNA_pol_sigma_r2"/>
</dbReference>
<sequence length="169" mass="19122">MTPSEASSRDHIGHLFKLNYAWLCARVRSRTGCPHSAEDIAAETFARILKLPDPSLLREPRALLTTIAQRLMYEGWRRRDLERAYVEALQHVPEQLQPAPEEQLMLIESLVAIDQLLDGLSSQGKTVFVLSQIEGLTYTQISQRLELSLGSVHNYMAQALRCCYQVLAS</sequence>
<dbReference type="InterPro" id="IPR036388">
    <property type="entry name" value="WH-like_DNA-bd_sf"/>
</dbReference>
<dbReference type="Proteomes" id="UP000265875">
    <property type="component" value="Unassembled WGS sequence"/>
</dbReference>
<dbReference type="InterPro" id="IPR039425">
    <property type="entry name" value="RNA_pol_sigma-70-like"/>
</dbReference>
<dbReference type="EMBL" id="QWLL01000067">
    <property type="protein sequence ID" value="RII74194.1"/>
    <property type="molecule type" value="Genomic_DNA"/>
</dbReference>
<reference evidence="7 8" key="1">
    <citation type="submission" date="2018-08" db="EMBL/GenBank/DDBJ databases">
        <title>Draft genome sequence of the cyanotroph, Pseudomonas monteilii BCN3.</title>
        <authorList>
            <person name="Jones L.B."/>
            <person name="Kunz D.A."/>
        </authorList>
    </citation>
    <scope>NUCLEOTIDE SEQUENCE [LARGE SCALE GENOMIC DNA]</scope>
    <source>
        <strain evidence="7 8">BCN3</strain>
    </source>
</reference>
<dbReference type="SUPFAM" id="SSF88659">
    <property type="entry name" value="Sigma3 and sigma4 domains of RNA polymerase sigma factors"/>
    <property type="match status" value="1"/>
</dbReference>
<comment type="similarity">
    <text evidence="1">Belongs to the sigma-70 factor family. ECF subfamily.</text>
</comment>
<comment type="caution">
    <text evidence="7">The sequence shown here is derived from an EMBL/GenBank/DDBJ whole genome shotgun (WGS) entry which is preliminary data.</text>
</comment>
<gene>
    <name evidence="7" type="ORF">D0894_27665</name>
</gene>